<evidence type="ECO:0000256" key="6">
    <source>
        <dbReference type="ARBA" id="ARBA00022840"/>
    </source>
</evidence>
<dbReference type="GO" id="GO:0043139">
    <property type="term" value="F:5'-3' DNA helicase activity"/>
    <property type="evidence" value="ECO:0007669"/>
    <property type="project" value="UniProtKB-EC"/>
</dbReference>
<dbReference type="Pfam" id="PF03796">
    <property type="entry name" value="DnaB_C"/>
    <property type="match status" value="1"/>
</dbReference>
<keyword evidence="5 13" id="KW-0347">Helicase</keyword>
<evidence type="ECO:0000256" key="10">
    <source>
        <dbReference type="ARBA" id="ARBA00048954"/>
    </source>
</evidence>
<feature type="region of interest" description="Disordered" evidence="11">
    <location>
        <begin position="1"/>
        <end position="20"/>
    </location>
</feature>
<protein>
    <recommendedName>
        <fullName evidence="9">DNA 5'-3' helicase</fullName>
        <ecNumber evidence="9">5.6.2.3</ecNumber>
    </recommendedName>
</protein>
<comment type="caution">
    <text evidence="13">The sequence shown here is derived from an EMBL/GenBank/DDBJ whole genome shotgun (WGS) entry which is preliminary data.</text>
</comment>
<dbReference type="InterPro" id="IPR027417">
    <property type="entry name" value="P-loop_NTPase"/>
</dbReference>
<dbReference type="Pfam" id="PF00772">
    <property type="entry name" value="DnaB"/>
    <property type="match status" value="1"/>
</dbReference>
<dbReference type="SUPFAM" id="SSF48024">
    <property type="entry name" value="N-terminal domain of DnaB helicase"/>
    <property type="match status" value="1"/>
</dbReference>
<keyword evidence="8" id="KW-0413">Isomerase</keyword>
<dbReference type="RefSeq" id="WP_125051405.1">
    <property type="nucleotide sequence ID" value="NZ_BHZD01000001.1"/>
</dbReference>
<dbReference type="GO" id="GO:0016787">
    <property type="term" value="F:hydrolase activity"/>
    <property type="evidence" value="ECO:0007669"/>
    <property type="project" value="UniProtKB-KW"/>
</dbReference>
<dbReference type="GO" id="GO:0003677">
    <property type="term" value="F:DNA binding"/>
    <property type="evidence" value="ECO:0007669"/>
    <property type="project" value="UniProtKB-KW"/>
</dbReference>
<evidence type="ECO:0000256" key="3">
    <source>
        <dbReference type="ARBA" id="ARBA00022741"/>
    </source>
</evidence>
<keyword evidence="7" id="KW-0238">DNA-binding</keyword>
<keyword evidence="6" id="KW-0067">ATP-binding</keyword>
<evidence type="ECO:0000259" key="12">
    <source>
        <dbReference type="PROSITE" id="PS51199"/>
    </source>
</evidence>
<evidence type="ECO:0000256" key="9">
    <source>
        <dbReference type="ARBA" id="ARBA00044969"/>
    </source>
</evidence>
<dbReference type="Gene3D" id="1.10.860.10">
    <property type="entry name" value="DNAb Helicase, Chain A"/>
    <property type="match status" value="1"/>
</dbReference>
<evidence type="ECO:0000256" key="2">
    <source>
        <dbReference type="ARBA" id="ARBA00022705"/>
    </source>
</evidence>
<dbReference type="PANTHER" id="PTHR30153:SF2">
    <property type="entry name" value="REPLICATIVE DNA HELICASE"/>
    <property type="match status" value="1"/>
</dbReference>
<evidence type="ECO:0000256" key="8">
    <source>
        <dbReference type="ARBA" id="ARBA00023235"/>
    </source>
</evidence>
<reference evidence="13 14" key="1">
    <citation type="submission" date="2018-11" db="EMBL/GenBank/DDBJ databases">
        <title>Whole genome sequence of Streptomyces paromomycinus NBRC 15454(T).</title>
        <authorList>
            <person name="Komaki H."/>
            <person name="Tamura T."/>
        </authorList>
    </citation>
    <scope>NUCLEOTIDE SEQUENCE [LARGE SCALE GENOMIC DNA]</scope>
    <source>
        <strain evidence="13 14">NBRC 15454</strain>
    </source>
</reference>
<dbReference type="EC" id="5.6.2.3" evidence="9"/>
<accession>A0A401VUV6</accession>
<gene>
    <name evidence="13" type="ORF">GKJPGBOP_00503</name>
</gene>
<dbReference type="PROSITE" id="PS51199">
    <property type="entry name" value="SF4_HELICASE"/>
    <property type="match status" value="1"/>
</dbReference>
<dbReference type="InterPro" id="IPR007693">
    <property type="entry name" value="DNA_helicase_DnaB-like_N"/>
</dbReference>
<dbReference type="GO" id="GO:0005829">
    <property type="term" value="C:cytosol"/>
    <property type="evidence" value="ECO:0007669"/>
    <property type="project" value="TreeGrafter"/>
</dbReference>
<keyword evidence="14" id="KW-1185">Reference proteome</keyword>
<dbReference type="AlphaFoldDB" id="A0A401VUV6"/>
<keyword evidence="2" id="KW-0235">DNA replication</keyword>
<proteinExistence type="inferred from homology"/>
<dbReference type="Proteomes" id="UP000286746">
    <property type="component" value="Unassembled WGS sequence"/>
</dbReference>
<feature type="domain" description="SF4 helicase" evidence="12">
    <location>
        <begin position="190"/>
        <end position="460"/>
    </location>
</feature>
<comment type="similarity">
    <text evidence="1">Belongs to the helicase family. DnaB subfamily.</text>
</comment>
<dbReference type="GO" id="GO:0006260">
    <property type="term" value="P:DNA replication"/>
    <property type="evidence" value="ECO:0007669"/>
    <property type="project" value="UniProtKB-KW"/>
</dbReference>
<evidence type="ECO:0000256" key="11">
    <source>
        <dbReference type="SAM" id="MobiDB-lite"/>
    </source>
</evidence>
<dbReference type="Gene3D" id="3.40.50.300">
    <property type="entry name" value="P-loop containing nucleotide triphosphate hydrolases"/>
    <property type="match status" value="1"/>
</dbReference>
<keyword evidence="3" id="KW-0547">Nucleotide-binding</keyword>
<name>A0A401VUV6_STREY</name>
<evidence type="ECO:0000256" key="4">
    <source>
        <dbReference type="ARBA" id="ARBA00022801"/>
    </source>
</evidence>
<feature type="compositionally biased region" description="Basic and acidic residues" evidence="11">
    <location>
        <begin position="1"/>
        <end position="14"/>
    </location>
</feature>
<dbReference type="InterPro" id="IPR007694">
    <property type="entry name" value="DNA_helicase_DnaB-like_C"/>
</dbReference>
<dbReference type="InterPro" id="IPR036185">
    <property type="entry name" value="DNA_heli_DnaB-like_N_sf"/>
</dbReference>
<dbReference type="InterPro" id="IPR016136">
    <property type="entry name" value="DNA_helicase_N/primase_C"/>
</dbReference>
<dbReference type="SUPFAM" id="SSF52540">
    <property type="entry name" value="P-loop containing nucleoside triphosphate hydrolases"/>
    <property type="match status" value="1"/>
</dbReference>
<evidence type="ECO:0000256" key="7">
    <source>
        <dbReference type="ARBA" id="ARBA00023125"/>
    </source>
</evidence>
<organism evidence="13 14">
    <name type="scientific">Streptomyces paromomycinus</name>
    <name type="common">Streptomyces rimosus subsp. paromomycinus</name>
    <dbReference type="NCBI Taxonomy" id="92743"/>
    <lineage>
        <taxon>Bacteria</taxon>
        <taxon>Bacillati</taxon>
        <taxon>Actinomycetota</taxon>
        <taxon>Actinomycetes</taxon>
        <taxon>Kitasatosporales</taxon>
        <taxon>Streptomycetaceae</taxon>
        <taxon>Streptomyces</taxon>
    </lineage>
</organism>
<sequence length="467" mass="50245">MTARHDEPPPDHRGLPAASDAPCDIEAEQAVLGGMLLATTGINDAERVLSSGPAFYWPRHETIYRAILTLHGAPDTRPDPITVADHLKRSGDLEKIGGASYLHHCVQMIPTAANTEWYAAIVQRLYRLRRLVAAGLDAAAAARTAQAEPEAILDRTLATLQTLCADAAGGAAPDLSVAGTWPAFVDELSAGHDPEALDSPWTDLNTTVQFKPRELTVIGAATGAYKSLTGMNLAAHVALRRGRPVLFASMEMARKELLARLTAAEAGVKLGHLVRRRLTEDDWKRIAQVSDRLQHATNFVLDDSAALTVAKIRARVRWMTTQDMAPGLVVVDYVQLVTPEATPQGEANRTQEVARISRGLKLIADEFAVPVIALAQLNRGSTGRKPLITDFKDSSQIEQDASVILLLYRKPTTALGSAARPAADTVGLIVGKNRNGRQGQEITLHVQGEFARLRCLAPAPGTPGDRA</sequence>
<dbReference type="PANTHER" id="PTHR30153">
    <property type="entry name" value="REPLICATIVE DNA HELICASE DNAB"/>
    <property type="match status" value="1"/>
</dbReference>
<evidence type="ECO:0000313" key="14">
    <source>
        <dbReference type="Proteomes" id="UP000286746"/>
    </source>
</evidence>
<evidence type="ECO:0000313" key="13">
    <source>
        <dbReference type="EMBL" id="GCD40850.1"/>
    </source>
</evidence>
<keyword evidence="4" id="KW-0378">Hydrolase</keyword>
<evidence type="ECO:0000256" key="5">
    <source>
        <dbReference type="ARBA" id="ARBA00022806"/>
    </source>
</evidence>
<dbReference type="EMBL" id="BHZD01000001">
    <property type="protein sequence ID" value="GCD40850.1"/>
    <property type="molecule type" value="Genomic_DNA"/>
</dbReference>
<comment type="catalytic activity">
    <reaction evidence="10">
        <text>ATP + H2O = ADP + phosphate + H(+)</text>
        <dbReference type="Rhea" id="RHEA:13065"/>
        <dbReference type="ChEBI" id="CHEBI:15377"/>
        <dbReference type="ChEBI" id="CHEBI:15378"/>
        <dbReference type="ChEBI" id="CHEBI:30616"/>
        <dbReference type="ChEBI" id="CHEBI:43474"/>
        <dbReference type="ChEBI" id="CHEBI:456216"/>
        <dbReference type="EC" id="5.6.2.3"/>
    </reaction>
</comment>
<evidence type="ECO:0000256" key="1">
    <source>
        <dbReference type="ARBA" id="ARBA00008428"/>
    </source>
</evidence>
<dbReference type="GO" id="GO:0005524">
    <property type="term" value="F:ATP binding"/>
    <property type="evidence" value="ECO:0007669"/>
    <property type="project" value="UniProtKB-KW"/>
</dbReference>